<dbReference type="InterPro" id="IPR009003">
    <property type="entry name" value="Peptidase_S1_PA"/>
</dbReference>
<dbReference type="SUPFAM" id="SSF50494">
    <property type="entry name" value="Trypsin-like serine proteases"/>
    <property type="match status" value="1"/>
</dbReference>
<dbReference type="GO" id="GO:0006508">
    <property type="term" value="P:proteolysis"/>
    <property type="evidence" value="ECO:0007669"/>
    <property type="project" value="UniProtKB-KW"/>
</dbReference>
<dbReference type="Proteomes" id="UP000444318">
    <property type="component" value="Unassembled WGS sequence"/>
</dbReference>
<keyword evidence="2" id="KW-0645">Protease</keyword>
<dbReference type="Gene3D" id="2.40.10.10">
    <property type="entry name" value="Trypsin-like serine proteases"/>
    <property type="match status" value="2"/>
</dbReference>
<keyword evidence="3" id="KW-1185">Reference proteome</keyword>
<comment type="caution">
    <text evidence="2">The sequence shown here is derived from an EMBL/GenBank/DDBJ whole genome shotgun (WGS) entry which is preliminary data.</text>
</comment>
<dbReference type="EMBL" id="WHUF01000001">
    <property type="protein sequence ID" value="MQA18375.1"/>
    <property type="molecule type" value="Genomic_DNA"/>
</dbReference>
<evidence type="ECO:0000313" key="2">
    <source>
        <dbReference type="EMBL" id="MQA18375.1"/>
    </source>
</evidence>
<feature type="chain" id="PRO_5032909135" evidence="1">
    <location>
        <begin position="22"/>
        <end position="251"/>
    </location>
</feature>
<dbReference type="PANTHER" id="PTHR22939">
    <property type="entry name" value="SERINE PROTEASE FAMILY S1C HTRA-RELATED"/>
    <property type="match status" value="1"/>
</dbReference>
<keyword evidence="2" id="KW-0378">Hydrolase</keyword>
<organism evidence="2 3">
    <name type="scientific">Rugamonas rivuli</name>
    <dbReference type="NCBI Taxonomy" id="2743358"/>
    <lineage>
        <taxon>Bacteria</taxon>
        <taxon>Pseudomonadati</taxon>
        <taxon>Pseudomonadota</taxon>
        <taxon>Betaproteobacteria</taxon>
        <taxon>Burkholderiales</taxon>
        <taxon>Oxalobacteraceae</taxon>
        <taxon>Telluria group</taxon>
        <taxon>Rugamonas</taxon>
    </lineage>
</organism>
<feature type="signal peptide" evidence="1">
    <location>
        <begin position="1"/>
        <end position="21"/>
    </location>
</feature>
<evidence type="ECO:0000313" key="3">
    <source>
        <dbReference type="Proteomes" id="UP000444318"/>
    </source>
</evidence>
<dbReference type="PANTHER" id="PTHR22939:SF129">
    <property type="entry name" value="SERINE PROTEASE HTRA2, MITOCHONDRIAL"/>
    <property type="match status" value="1"/>
</dbReference>
<gene>
    <name evidence="2" type="ORF">GEV01_02480</name>
</gene>
<dbReference type="Pfam" id="PF13365">
    <property type="entry name" value="Trypsin_2"/>
    <property type="match status" value="1"/>
</dbReference>
<keyword evidence="1" id="KW-0732">Signal</keyword>
<name>A0A843S292_9BURK</name>
<evidence type="ECO:0000256" key="1">
    <source>
        <dbReference type="SAM" id="SignalP"/>
    </source>
</evidence>
<reference evidence="2 3" key="1">
    <citation type="submission" date="2019-10" db="EMBL/GenBank/DDBJ databases">
        <title>Two novel species isolated from a subtropical stream in China.</title>
        <authorList>
            <person name="Lu H."/>
        </authorList>
    </citation>
    <scope>NUCLEOTIDE SEQUENCE [LARGE SCALE GENOMIC DNA]</scope>
    <source>
        <strain evidence="2 3">FT103W</strain>
    </source>
</reference>
<accession>A0A843S292</accession>
<protein>
    <submittedName>
        <fullName evidence="2">Trypsin-like serine protease</fullName>
    </submittedName>
</protein>
<sequence>MLRHHLCSLLLALSLLPSASADELSRTIGLVKPSVVGIGSFQKTRSPALSFIGSGFVIEDGLTIVTAAHVVNELLRADLGDTMGVLVRDGDSAQFRAATITMIDKEHDLARLRVRGTPLPALKLGNSAAVQEGKSLAFMGFPLGMVLGLRQVTHRCTVSAITPVAAPSTSSSKLDVKVLNQLQKSSYVVFQLDGTAYPGNSGSPLFDPDTGEVIGVVNMVFVKGVKETAISAPSGIAYAIPASFLAPATEQ</sequence>
<dbReference type="GO" id="GO:0008233">
    <property type="term" value="F:peptidase activity"/>
    <property type="evidence" value="ECO:0007669"/>
    <property type="project" value="UniProtKB-KW"/>
</dbReference>
<dbReference type="AlphaFoldDB" id="A0A843S292"/>
<dbReference type="InterPro" id="IPR043504">
    <property type="entry name" value="Peptidase_S1_PA_chymotrypsin"/>
</dbReference>
<proteinExistence type="predicted"/>